<evidence type="ECO:0000313" key="3">
    <source>
        <dbReference type="Proteomes" id="UP001576780"/>
    </source>
</evidence>
<feature type="compositionally biased region" description="Acidic residues" evidence="1">
    <location>
        <begin position="182"/>
        <end position="239"/>
    </location>
</feature>
<dbReference type="RefSeq" id="WP_413277750.1">
    <property type="nucleotide sequence ID" value="NZ_JBHFNT010000106.1"/>
</dbReference>
<sequence>MATTKKQTTAAPKTTSNGANSKSKANAANAAPSSTKTKSVEAVSKVKPQLSPSEQAEELVKIIRNAIHKKYGVTIQRRDSRVSTKVGHATREKLGLDVQAQINKRNGNGNGKKFDWQEWNNTVFPKLFGRPDALKYDTEVVAMTMGKLYDSISENTEMAIADLVEFNVQSLKRRNEIAKESEAEDDDFDDDEDEIDDVLDELDDEEDDEDEEDENSEDEDDDDDFELDEDEEFDEDEDE</sequence>
<evidence type="ECO:0008006" key="4">
    <source>
        <dbReference type="Google" id="ProtNLM"/>
    </source>
</evidence>
<protein>
    <recommendedName>
        <fullName evidence="4">Primosomal protein</fullName>
    </recommendedName>
</protein>
<reference evidence="2 3" key="1">
    <citation type="submission" date="2024-09" db="EMBL/GenBank/DDBJ databases">
        <title>Floridaenema gen nov. (Aerosakkonemataceae, Aerosakkonematales ord. nov., Cyanobacteria) from benthic tropical and subtropical fresh waters, with the description of four new species.</title>
        <authorList>
            <person name="Moretto J.A."/>
            <person name="Berthold D.E."/>
            <person name="Lefler F.W."/>
            <person name="Huang I.-S."/>
            <person name="Laughinghouse H. IV."/>
        </authorList>
    </citation>
    <scope>NUCLEOTIDE SEQUENCE [LARGE SCALE GENOMIC DNA]</scope>
    <source>
        <strain evidence="2 3">BLCC-F167</strain>
    </source>
</reference>
<dbReference type="Proteomes" id="UP001576780">
    <property type="component" value="Unassembled WGS sequence"/>
</dbReference>
<name>A0ABV4WKQ1_9CYAN</name>
<comment type="caution">
    <text evidence="2">The sequence shown here is derived from an EMBL/GenBank/DDBJ whole genome shotgun (WGS) entry which is preliminary data.</text>
</comment>
<feature type="region of interest" description="Disordered" evidence="1">
    <location>
        <begin position="177"/>
        <end position="239"/>
    </location>
</feature>
<keyword evidence="3" id="KW-1185">Reference proteome</keyword>
<gene>
    <name evidence="2" type="ORF">ACE1CA_12465</name>
</gene>
<evidence type="ECO:0000313" key="2">
    <source>
        <dbReference type="EMBL" id="MFB2835336.1"/>
    </source>
</evidence>
<organism evidence="2 3">
    <name type="scientific">Floridaenema evergladense BLCC-F167</name>
    <dbReference type="NCBI Taxonomy" id="3153639"/>
    <lineage>
        <taxon>Bacteria</taxon>
        <taxon>Bacillati</taxon>
        <taxon>Cyanobacteriota</taxon>
        <taxon>Cyanophyceae</taxon>
        <taxon>Oscillatoriophycideae</taxon>
        <taxon>Aerosakkonematales</taxon>
        <taxon>Aerosakkonemataceae</taxon>
        <taxon>Floridanema</taxon>
        <taxon>Floridanema evergladense</taxon>
    </lineage>
</organism>
<proteinExistence type="predicted"/>
<accession>A0ABV4WKQ1</accession>
<dbReference type="EMBL" id="JBHFNT010000106">
    <property type="protein sequence ID" value="MFB2835336.1"/>
    <property type="molecule type" value="Genomic_DNA"/>
</dbReference>
<evidence type="ECO:0000256" key="1">
    <source>
        <dbReference type="SAM" id="MobiDB-lite"/>
    </source>
</evidence>
<feature type="region of interest" description="Disordered" evidence="1">
    <location>
        <begin position="1"/>
        <end position="48"/>
    </location>
</feature>
<feature type="compositionally biased region" description="Low complexity" evidence="1">
    <location>
        <begin position="1"/>
        <end position="37"/>
    </location>
</feature>